<dbReference type="Proteomes" id="UP001255856">
    <property type="component" value="Unassembled WGS sequence"/>
</dbReference>
<gene>
    <name evidence="2" type="ORF">QBZ16_004414</name>
</gene>
<dbReference type="PANTHER" id="PTHR44086">
    <property type="entry name" value="THIOSULFATE SULFURTRANSFERASE RDL2, MITOCHONDRIAL-RELATED"/>
    <property type="match status" value="1"/>
</dbReference>
<name>A0AAD9IFQ6_PROWI</name>
<evidence type="ECO:0000259" key="1">
    <source>
        <dbReference type="PROSITE" id="PS50206"/>
    </source>
</evidence>
<sequence length="194" mass="20320">MEGLLVDAAFAQPERWSEVCGEARPPAQTDVLIFLGSSVSDANEAAAAAGAAGYARALTLQPLEPGEEGQDPHLDPRPHPADFTFISPNALATLLGYGSAALPPLTGGGETIVFAGRVHSRALWAALLASEAGYSRVLVLSGGHCAWGYDADVRAYAGYRPGEAPPEPEPAPQDLEFPDQDEGFAELDQLELLP</sequence>
<organism evidence="2 3">
    <name type="scientific">Prototheca wickerhamii</name>
    <dbReference type="NCBI Taxonomy" id="3111"/>
    <lineage>
        <taxon>Eukaryota</taxon>
        <taxon>Viridiplantae</taxon>
        <taxon>Chlorophyta</taxon>
        <taxon>core chlorophytes</taxon>
        <taxon>Trebouxiophyceae</taxon>
        <taxon>Chlorellales</taxon>
        <taxon>Chlorellaceae</taxon>
        <taxon>Prototheca</taxon>
    </lineage>
</organism>
<evidence type="ECO:0000313" key="3">
    <source>
        <dbReference type="Proteomes" id="UP001255856"/>
    </source>
</evidence>
<dbReference type="AlphaFoldDB" id="A0AAD9IFQ6"/>
<dbReference type="InterPro" id="IPR001763">
    <property type="entry name" value="Rhodanese-like_dom"/>
</dbReference>
<accession>A0AAD9IFQ6</accession>
<dbReference type="GO" id="GO:0005739">
    <property type="term" value="C:mitochondrion"/>
    <property type="evidence" value="ECO:0007669"/>
    <property type="project" value="TreeGrafter"/>
</dbReference>
<protein>
    <recommendedName>
        <fullName evidence="1">Rhodanese domain-containing protein</fullName>
    </recommendedName>
</protein>
<dbReference type="EMBL" id="JASFZW010000006">
    <property type="protein sequence ID" value="KAK2077569.1"/>
    <property type="molecule type" value="Genomic_DNA"/>
</dbReference>
<feature type="domain" description="Rhodanese" evidence="1">
    <location>
        <begin position="109"/>
        <end position="156"/>
    </location>
</feature>
<dbReference type="PANTHER" id="PTHR44086:SF10">
    <property type="entry name" value="THIOSULFATE SULFURTRANSFERASE_RHODANESE-LIKE DOMAIN-CONTAINING PROTEIN 3"/>
    <property type="match status" value="1"/>
</dbReference>
<reference evidence="2" key="1">
    <citation type="submission" date="2021-01" db="EMBL/GenBank/DDBJ databases">
        <authorList>
            <person name="Eckstrom K.M.E."/>
        </authorList>
    </citation>
    <scope>NUCLEOTIDE SEQUENCE</scope>
    <source>
        <strain evidence="2">UVCC 0001</strain>
    </source>
</reference>
<evidence type="ECO:0000313" key="2">
    <source>
        <dbReference type="EMBL" id="KAK2077569.1"/>
    </source>
</evidence>
<proteinExistence type="predicted"/>
<keyword evidence="3" id="KW-1185">Reference proteome</keyword>
<dbReference type="InterPro" id="IPR036873">
    <property type="entry name" value="Rhodanese-like_dom_sf"/>
</dbReference>
<dbReference type="PROSITE" id="PS50206">
    <property type="entry name" value="RHODANESE_3"/>
    <property type="match status" value="1"/>
</dbReference>
<dbReference type="GO" id="GO:0004792">
    <property type="term" value="F:thiosulfate-cyanide sulfurtransferase activity"/>
    <property type="evidence" value="ECO:0007669"/>
    <property type="project" value="TreeGrafter"/>
</dbReference>
<comment type="caution">
    <text evidence="2">The sequence shown here is derived from an EMBL/GenBank/DDBJ whole genome shotgun (WGS) entry which is preliminary data.</text>
</comment>
<dbReference type="SUPFAM" id="SSF52821">
    <property type="entry name" value="Rhodanese/Cell cycle control phosphatase"/>
    <property type="match status" value="1"/>
</dbReference>
<dbReference type="Gene3D" id="3.40.250.10">
    <property type="entry name" value="Rhodanese-like domain"/>
    <property type="match status" value="1"/>
</dbReference>